<dbReference type="STRING" id="1736691.SAMN06295964_2309"/>
<dbReference type="EMBL" id="LT796768">
    <property type="protein sequence ID" value="SKB08759.1"/>
    <property type="molecule type" value="Genomic_DNA"/>
</dbReference>
<gene>
    <name evidence="2" type="ORF">SAMN06295964_2309</name>
</gene>
<evidence type="ECO:0000313" key="2">
    <source>
        <dbReference type="EMBL" id="SKB08759.1"/>
    </source>
</evidence>
<accession>A0A1T4Z418</accession>
<dbReference type="PANTHER" id="PTHR46018:SF4">
    <property type="entry name" value="METALLO-HYDROLASE YHFI-RELATED"/>
    <property type="match status" value="1"/>
</dbReference>
<name>A0A1T4Z418_9ACTN</name>
<protein>
    <submittedName>
        <fullName evidence="2">Ribonuclease BN, tRNA processing enzyme</fullName>
    </submittedName>
</protein>
<sequence length="253" mass="27289">MRLTIVGCSGSFPGPDSAASCYLVEAPFEDRTFRLVLDLGSGALGPLQEYIDLRDIDAISLSHLHADHCFDMSGLYVVRKYHPAGPPPKIPVYAPPGSDWQLSNAYGTTAPNGMTLPFEFHDLVDGLETTIGPFTLTARRTPHPVEAYAIRVENEGRVLVYSGDTGPDDGLAEFATGADVFLCEASFVESAENPPDLHLTGADAGRIAGKARVSRLLLTHIPPWTDRDEVEADLATTWSGERALVRPGDVVEL</sequence>
<evidence type="ECO:0000313" key="3">
    <source>
        <dbReference type="Proteomes" id="UP000191040"/>
    </source>
</evidence>
<dbReference type="GO" id="GO:0042781">
    <property type="term" value="F:3'-tRNA processing endoribonuclease activity"/>
    <property type="evidence" value="ECO:0007669"/>
    <property type="project" value="TreeGrafter"/>
</dbReference>
<dbReference type="SUPFAM" id="SSF56281">
    <property type="entry name" value="Metallo-hydrolase/oxidoreductase"/>
    <property type="match status" value="1"/>
</dbReference>
<evidence type="ECO:0000259" key="1">
    <source>
        <dbReference type="SMART" id="SM00849"/>
    </source>
</evidence>
<dbReference type="Proteomes" id="UP000191040">
    <property type="component" value="Chromosome I"/>
</dbReference>
<dbReference type="Pfam" id="PF12706">
    <property type="entry name" value="Lactamase_B_2"/>
    <property type="match status" value="1"/>
</dbReference>
<dbReference type="InterPro" id="IPR036866">
    <property type="entry name" value="RibonucZ/Hydroxyglut_hydro"/>
</dbReference>
<reference evidence="3" key="1">
    <citation type="submission" date="2017-02" db="EMBL/GenBank/DDBJ databases">
        <authorList>
            <person name="Varghese N."/>
            <person name="Submissions S."/>
        </authorList>
    </citation>
    <scope>NUCLEOTIDE SEQUENCE [LARGE SCALE GENOMIC DNA]</scope>
    <source>
        <strain evidence="3">9H-4</strain>
    </source>
</reference>
<dbReference type="InterPro" id="IPR001279">
    <property type="entry name" value="Metallo-B-lactamas"/>
</dbReference>
<dbReference type="RefSeq" id="WP_078700295.1">
    <property type="nucleotide sequence ID" value="NZ_LT796768.1"/>
</dbReference>
<dbReference type="OrthoDB" id="9800940at2"/>
<dbReference type="Gene3D" id="3.60.15.10">
    <property type="entry name" value="Ribonuclease Z/Hydroxyacylglutathione hydrolase-like"/>
    <property type="match status" value="1"/>
</dbReference>
<keyword evidence="3" id="KW-1185">Reference proteome</keyword>
<dbReference type="AlphaFoldDB" id="A0A1T4Z418"/>
<dbReference type="CDD" id="cd07716">
    <property type="entry name" value="RNaseZ_short-form-like_MBL-fold"/>
    <property type="match status" value="1"/>
</dbReference>
<feature type="domain" description="Metallo-beta-lactamase" evidence="1">
    <location>
        <begin position="18"/>
        <end position="202"/>
    </location>
</feature>
<dbReference type="SMART" id="SM00849">
    <property type="entry name" value="Lactamase_B"/>
    <property type="match status" value="1"/>
</dbReference>
<organism evidence="2 3">
    <name type="scientific">Aeromicrobium choanae</name>
    <dbReference type="NCBI Taxonomy" id="1736691"/>
    <lineage>
        <taxon>Bacteria</taxon>
        <taxon>Bacillati</taxon>
        <taxon>Actinomycetota</taxon>
        <taxon>Actinomycetes</taxon>
        <taxon>Propionibacteriales</taxon>
        <taxon>Nocardioidaceae</taxon>
        <taxon>Aeromicrobium</taxon>
    </lineage>
</organism>
<proteinExistence type="predicted"/>
<dbReference type="PANTHER" id="PTHR46018">
    <property type="entry name" value="ZINC PHOSPHODIESTERASE ELAC PROTEIN 1"/>
    <property type="match status" value="1"/>
</dbReference>